<evidence type="ECO:0000313" key="3">
    <source>
        <dbReference type="Proteomes" id="UP000182692"/>
    </source>
</evidence>
<dbReference type="PROSITE" id="PS51257">
    <property type="entry name" value="PROKAR_LIPOPROTEIN"/>
    <property type="match status" value="1"/>
</dbReference>
<evidence type="ECO:0000256" key="1">
    <source>
        <dbReference type="SAM" id="SignalP"/>
    </source>
</evidence>
<dbReference type="Proteomes" id="UP000182692">
    <property type="component" value="Unassembled WGS sequence"/>
</dbReference>
<dbReference type="AlphaFoldDB" id="A0A1I5M4F3"/>
<proteinExistence type="predicted"/>
<organism evidence="2 3">
    <name type="scientific">Enterovibrio norvegicus DSM 15893</name>
    <dbReference type="NCBI Taxonomy" id="1121869"/>
    <lineage>
        <taxon>Bacteria</taxon>
        <taxon>Pseudomonadati</taxon>
        <taxon>Pseudomonadota</taxon>
        <taxon>Gammaproteobacteria</taxon>
        <taxon>Vibrionales</taxon>
        <taxon>Vibrionaceae</taxon>
        <taxon>Enterovibrio</taxon>
    </lineage>
</organism>
<evidence type="ECO:0008006" key="4">
    <source>
        <dbReference type="Google" id="ProtNLM"/>
    </source>
</evidence>
<feature type="chain" id="PRO_5010213344" description="Cysteine rich repeat-containing protein" evidence="1">
    <location>
        <begin position="23"/>
        <end position="83"/>
    </location>
</feature>
<name>A0A1I5M4F3_9GAMM</name>
<protein>
    <recommendedName>
        <fullName evidence="4">Cysteine rich repeat-containing protein</fullName>
    </recommendedName>
</protein>
<reference evidence="2 3" key="1">
    <citation type="submission" date="2016-10" db="EMBL/GenBank/DDBJ databases">
        <authorList>
            <person name="de Groot N.N."/>
        </authorList>
    </citation>
    <scope>NUCLEOTIDE SEQUENCE [LARGE SCALE GENOMIC DNA]</scope>
    <source>
        <strain evidence="2 3">DSM 15893</strain>
    </source>
</reference>
<dbReference type="GeneID" id="35872223"/>
<dbReference type="OrthoDB" id="6293517at2"/>
<sequence length="83" mass="8450">MQLAKTATKILCTSLLSFGLIACSGHDPVPESKCGEVVKHAQKVLGAMAPSAGELMSQCKAADDSARGCVMAATKKGALAQCL</sequence>
<gene>
    <name evidence="2" type="ORF">SAMN03084138_01167</name>
</gene>
<keyword evidence="1" id="KW-0732">Signal</keyword>
<dbReference type="EMBL" id="FOWR01000007">
    <property type="protein sequence ID" value="SFP04518.1"/>
    <property type="molecule type" value="Genomic_DNA"/>
</dbReference>
<accession>A0A1I5M4F3</accession>
<dbReference type="STRING" id="1121869.SAMN03084138_01167"/>
<evidence type="ECO:0000313" key="2">
    <source>
        <dbReference type="EMBL" id="SFP04518.1"/>
    </source>
</evidence>
<feature type="signal peptide" evidence="1">
    <location>
        <begin position="1"/>
        <end position="22"/>
    </location>
</feature>
<dbReference type="RefSeq" id="WP_017011148.1">
    <property type="nucleotide sequence ID" value="NZ_FOWR01000007.1"/>
</dbReference>